<feature type="region of interest" description="Disordered" evidence="1">
    <location>
        <begin position="68"/>
        <end position="120"/>
    </location>
</feature>
<feature type="compositionally biased region" description="Basic residues" evidence="1">
    <location>
        <begin position="25"/>
        <end position="35"/>
    </location>
</feature>
<evidence type="ECO:0000313" key="2">
    <source>
        <dbReference type="EMBL" id="KAF6114403.1"/>
    </source>
</evidence>
<dbReference type="AlphaFoldDB" id="A0A834ANP2"/>
<sequence>MNNEGDLLEEDARDEGNEMEGSRMTKLRRTRKKVTKSQISSTEIGEMDISNSKEKIKKQMVCHKVGDMSKPVVGHGSAESHLPQDDKDFQDHVTVIKPLPLETSAGTPGGEFNPDSSYTE</sequence>
<feature type="compositionally biased region" description="Basic and acidic residues" evidence="1">
    <location>
        <begin position="14"/>
        <end position="23"/>
    </location>
</feature>
<accession>A0A834ANP2</accession>
<feature type="compositionally biased region" description="Acidic residues" evidence="1">
    <location>
        <begin position="1"/>
        <end position="13"/>
    </location>
</feature>
<feature type="region of interest" description="Disordered" evidence="1">
    <location>
        <begin position="1"/>
        <end position="51"/>
    </location>
</feature>
<feature type="compositionally biased region" description="Basic and acidic residues" evidence="1">
    <location>
        <begin position="82"/>
        <end position="91"/>
    </location>
</feature>
<evidence type="ECO:0000313" key="3">
    <source>
        <dbReference type="Proteomes" id="UP000664940"/>
    </source>
</evidence>
<proteinExistence type="predicted"/>
<reference evidence="2 3" key="1">
    <citation type="journal article" date="2020" name="Nature">
        <title>Six reference-quality genomes reveal evolution of bat adaptations.</title>
        <authorList>
            <person name="Jebb D."/>
            <person name="Huang Z."/>
            <person name="Pippel M."/>
            <person name="Hughes G.M."/>
            <person name="Lavrichenko K."/>
            <person name="Devanna P."/>
            <person name="Winkler S."/>
            <person name="Jermiin L.S."/>
            <person name="Skirmuntt E.C."/>
            <person name="Katzourakis A."/>
            <person name="Burkitt-Gray L."/>
            <person name="Ray D.A."/>
            <person name="Sullivan K.A.M."/>
            <person name="Roscito J.G."/>
            <person name="Kirilenko B.M."/>
            <person name="Davalos L.M."/>
            <person name="Corthals A.P."/>
            <person name="Power M.L."/>
            <person name="Jones G."/>
            <person name="Ransome R.D."/>
            <person name="Dechmann D.K.N."/>
            <person name="Locatelli A.G."/>
            <person name="Puechmaille S.J."/>
            <person name="Fedrigo O."/>
            <person name="Jarvis E.D."/>
            <person name="Hiller M."/>
            <person name="Vernes S.C."/>
            <person name="Myers E.W."/>
            <person name="Teeling E.C."/>
        </authorList>
    </citation>
    <scope>NUCLEOTIDE SEQUENCE [LARGE SCALE GENOMIC DNA]</scope>
    <source>
        <strain evidence="2">Bat1K_MPI-CBG_1</strain>
    </source>
</reference>
<gene>
    <name evidence="2" type="ORF">HJG60_007617</name>
</gene>
<dbReference type="Proteomes" id="UP000664940">
    <property type="component" value="Unassembled WGS sequence"/>
</dbReference>
<name>A0A834ANP2_9CHIR</name>
<dbReference type="EMBL" id="JABVXQ010000004">
    <property type="protein sequence ID" value="KAF6114403.1"/>
    <property type="molecule type" value="Genomic_DNA"/>
</dbReference>
<protein>
    <submittedName>
        <fullName evidence="2">Lengsin, lens protein with glutamine synthetase domain</fullName>
    </submittedName>
</protein>
<comment type="caution">
    <text evidence="2">The sequence shown here is derived from an EMBL/GenBank/DDBJ whole genome shotgun (WGS) entry which is preliminary data.</text>
</comment>
<organism evidence="2 3">
    <name type="scientific">Phyllostomus discolor</name>
    <name type="common">pale spear-nosed bat</name>
    <dbReference type="NCBI Taxonomy" id="89673"/>
    <lineage>
        <taxon>Eukaryota</taxon>
        <taxon>Metazoa</taxon>
        <taxon>Chordata</taxon>
        <taxon>Craniata</taxon>
        <taxon>Vertebrata</taxon>
        <taxon>Euteleostomi</taxon>
        <taxon>Mammalia</taxon>
        <taxon>Eutheria</taxon>
        <taxon>Laurasiatheria</taxon>
        <taxon>Chiroptera</taxon>
        <taxon>Yangochiroptera</taxon>
        <taxon>Phyllostomidae</taxon>
        <taxon>Phyllostominae</taxon>
        <taxon>Phyllostomus</taxon>
    </lineage>
</organism>
<evidence type="ECO:0000256" key="1">
    <source>
        <dbReference type="SAM" id="MobiDB-lite"/>
    </source>
</evidence>